<accession>A0A9P0L8Z2</accession>
<feature type="compositionally biased region" description="Acidic residues" evidence="1">
    <location>
        <begin position="67"/>
        <end position="77"/>
    </location>
</feature>
<feature type="compositionally biased region" description="Low complexity" evidence="1">
    <location>
        <begin position="81"/>
        <end position="98"/>
    </location>
</feature>
<evidence type="ECO:0000313" key="4">
    <source>
        <dbReference type="Proteomes" id="UP001152888"/>
    </source>
</evidence>
<dbReference type="PANTHER" id="PTHR46599">
    <property type="entry name" value="PIGGYBAC TRANSPOSABLE ELEMENT-DERIVED PROTEIN 4"/>
    <property type="match status" value="1"/>
</dbReference>
<dbReference type="EMBL" id="CAKOFQ010007170">
    <property type="protein sequence ID" value="CAH1993354.1"/>
    <property type="molecule type" value="Genomic_DNA"/>
</dbReference>
<dbReference type="AlphaFoldDB" id="A0A9P0L8Z2"/>
<dbReference type="Proteomes" id="UP001152888">
    <property type="component" value="Unassembled WGS sequence"/>
</dbReference>
<gene>
    <name evidence="3" type="ORF">ACAOBT_LOCUS21463</name>
</gene>
<keyword evidence="4" id="KW-1185">Reference proteome</keyword>
<evidence type="ECO:0000259" key="2">
    <source>
        <dbReference type="Pfam" id="PF13843"/>
    </source>
</evidence>
<dbReference type="Pfam" id="PF13843">
    <property type="entry name" value="DDE_Tnp_1_7"/>
    <property type="match status" value="1"/>
</dbReference>
<sequence length="268" mass="30324">MRATYGISYQRSLQQASKQNFALFCLFLIDRAVFVYKMSNSRPLTQAELEEIVANISNQEYCASDYGGDDDAEDDLPPETPTSSRSSSVRWSSGSPSVLLDSQPGPSYTTGLRKKLLAEIPPQSLFGCGPNQSDSVASGEISVYKWKDRGVKSVAGASNRHNFLEKTEVLRTNKTGQRDNVTCPKAIPDYNIHMGGVDLFDQYHENYSTLWKSRRWWIKFFYYLLDASIVNSYVLYKETLKSKNPSAKPLTALQFRLFCTLPYEIKNI</sequence>
<dbReference type="InterPro" id="IPR029526">
    <property type="entry name" value="PGBD"/>
</dbReference>
<proteinExistence type="predicted"/>
<feature type="domain" description="PiggyBac transposable element-derived protein" evidence="2">
    <location>
        <begin position="111"/>
        <end position="233"/>
    </location>
</feature>
<organism evidence="3 4">
    <name type="scientific">Acanthoscelides obtectus</name>
    <name type="common">Bean weevil</name>
    <name type="synonym">Bruchus obtectus</name>
    <dbReference type="NCBI Taxonomy" id="200917"/>
    <lineage>
        <taxon>Eukaryota</taxon>
        <taxon>Metazoa</taxon>
        <taxon>Ecdysozoa</taxon>
        <taxon>Arthropoda</taxon>
        <taxon>Hexapoda</taxon>
        <taxon>Insecta</taxon>
        <taxon>Pterygota</taxon>
        <taxon>Neoptera</taxon>
        <taxon>Endopterygota</taxon>
        <taxon>Coleoptera</taxon>
        <taxon>Polyphaga</taxon>
        <taxon>Cucujiformia</taxon>
        <taxon>Chrysomeloidea</taxon>
        <taxon>Chrysomelidae</taxon>
        <taxon>Bruchinae</taxon>
        <taxon>Bruchini</taxon>
        <taxon>Acanthoscelides</taxon>
    </lineage>
</organism>
<comment type="caution">
    <text evidence="3">The sequence shown here is derived from an EMBL/GenBank/DDBJ whole genome shotgun (WGS) entry which is preliminary data.</text>
</comment>
<name>A0A9P0L8Z2_ACAOB</name>
<protein>
    <recommendedName>
        <fullName evidence="2">PiggyBac transposable element-derived protein domain-containing protein</fullName>
    </recommendedName>
</protein>
<evidence type="ECO:0000313" key="3">
    <source>
        <dbReference type="EMBL" id="CAH1993354.1"/>
    </source>
</evidence>
<dbReference type="OrthoDB" id="118105at2759"/>
<dbReference type="PANTHER" id="PTHR46599:SF3">
    <property type="entry name" value="PIGGYBAC TRANSPOSABLE ELEMENT-DERIVED PROTEIN 4"/>
    <property type="match status" value="1"/>
</dbReference>
<reference evidence="3" key="1">
    <citation type="submission" date="2022-03" db="EMBL/GenBank/DDBJ databases">
        <authorList>
            <person name="Sayadi A."/>
        </authorList>
    </citation>
    <scope>NUCLEOTIDE SEQUENCE</scope>
</reference>
<feature type="region of interest" description="Disordered" evidence="1">
    <location>
        <begin position="64"/>
        <end position="106"/>
    </location>
</feature>
<evidence type="ECO:0000256" key="1">
    <source>
        <dbReference type="SAM" id="MobiDB-lite"/>
    </source>
</evidence>